<feature type="coiled-coil region" evidence="1">
    <location>
        <begin position="82"/>
        <end position="142"/>
    </location>
</feature>
<evidence type="ECO:0000256" key="2">
    <source>
        <dbReference type="SAM" id="SignalP"/>
    </source>
</evidence>
<sequence>MLRTLFALSIFFLSGTLLASAVYVQREANGSVSFGDAASMSPKAKVHIVKPATAAATQASSPATPAPNEALTILNNMEQRNLKNIAESREKLSKLYKRAAEEKNPNLRENLLSQIQAETQATEIYNANLNQIKKNKDALNKERTL</sequence>
<keyword evidence="2" id="KW-0732">Signal</keyword>
<name>A0A377Q730_9NEIS</name>
<evidence type="ECO:0000313" key="5">
    <source>
        <dbReference type="Proteomes" id="UP000255108"/>
    </source>
</evidence>
<feature type="signal peptide" evidence="2">
    <location>
        <begin position="1"/>
        <end position="19"/>
    </location>
</feature>
<dbReference type="EMBL" id="UGHR01000001">
    <property type="protein sequence ID" value="STQ90530.1"/>
    <property type="molecule type" value="Genomic_DNA"/>
</dbReference>
<dbReference type="OrthoDB" id="8592054at2"/>
<evidence type="ECO:0000313" key="4">
    <source>
        <dbReference type="EMBL" id="TCU89161.1"/>
    </source>
</evidence>
<reference evidence="4 6" key="2">
    <citation type="submission" date="2019-03" db="EMBL/GenBank/DDBJ databases">
        <title>Genomic Encyclopedia of Type Strains, Phase IV (KMG-IV): sequencing the most valuable type-strain genomes for metagenomic binning, comparative biology and taxonomic classification.</title>
        <authorList>
            <person name="Goeker M."/>
        </authorList>
    </citation>
    <scope>NUCLEOTIDE SEQUENCE [LARGE SCALE GENOMIC DNA]</scope>
    <source>
        <strain evidence="4 6">DSM 3764</strain>
    </source>
</reference>
<accession>A0A377Q730</accession>
<organism evidence="3 5">
    <name type="scientific">Iodobacter fluviatilis</name>
    <dbReference type="NCBI Taxonomy" id="537"/>
    <lineage>
        <taxon>Bacteria</taxon>
        <taxon>Pseudomonadati</taxon>
        <taxon>Pseudomonadota</taxon>
        <taxon>Betaproteobacteria</taxon>
        <taxon>Neisseriales</taxon>
        <taxon>Chitinibacteraceae</taxon>
        <taxon>Iodobacter</taxon>
    </lineage>
</organism>
<proteinExistence type="predicted"/>
<evidence type="ECO:0000313" key="6">
    <source>
        <dbReference type="Proteomes" id="UP000295794"/>
    </source>
</evidence>
<reference evidence="3 5" key="1">
    <citation type="submission" date="2018-06" db="EMBL/GenBank/DDBJ databases">
        <authorList>
            <consortium name="Pathogen Informatics"/>
            <person name="Doyle S."/>
        </authorList>
    </citation>
    <scope>NUCLEOTIDE SEQUENCE [LARGE SCALE GENOMIC DNA]</scope>
    <source>
        <strain evidence="3 5">NCTC11159</strain>
    </source>
</reference>
<keyword evidence="6" id="KW-1185">Reference proteome</keyword>
<evidence type="ECO:0000256" key="1">
    <source>
        <dbReference type="SAM" id="Coils"/>
    </source>
</evidence>
<keyword evidence="1" id="KW-0175">Coiled coil</keyword>
<dbReference type="RefSeq" id="WP_132038612.1">
    <property type="nucleotide sequence ID" value="NZ_CAWOLO010000002.1"/>
</dbReference>
<feature type="chain" id="PRO_5017045195" description="DUF4124 domain-containing protein" evidence="2">
    <location>
        <begin position="20"/>
        <end position="145"/>
    </location>
</feature>
<gene>
    <name evidence="4" type="ORF">EV682_10272</name>
    <name evidence="3" type="ORF">NCTC11159_01595</name>
</gene>
<dbReference type="AlphaFoldDB" id="A0A377Q730"/>
<evidence type="ECO:0008006" key="7">
    <source>
        <dbReference type="Google" id="ProtNLM"/>
    </source>
</evidence>
<dbReference type="Proteomes" id="UP000295794">
    <property type="component" value="Unassembled WGS sequence"/>
</dbReference>
<dbReference type="Proteomes" id="UP000255108">
    <property type="component" value="Unassembled WGS sequence"/>
</dbReference>
<dbReference type="EMBL" id="SMBT01000002">
    <property type="protein sequence ID" value="TCU89161.1"/>
    <property type="molecule type" value="Genomic_DNA"/>
</dbReference>
<protein>
    <recommendedName>
        <fullName evidence="7">DUF4124 domain-containing protein</fullName>
    </recommendedName>
</protein>
<evidence type="ECO:0000313" key="3">
    <source>
        <dbReference type="EMBL" id="STQ90530.1"/>
    </source>
</evidence>